<dbReference type="PANTHER" id="PTHR46844">
    <property type="entry name" value="SLR5058 PROTEIN"/>
    <property type="match status" value="1"/>
</dbReference>
<dbReference type="RefSeq" id="WP_319964083.1">
    <property type="nucleotide sequence ID" value="NZ_JAXAVW010000002.1"/>
</dbReference>
<reference evidence="4 5" key="1">
    <citation type="submission" date="2023-11" db="EMBL/GenBank/DDBJ databases">
        <title>Lentzea sokolovensis, sp. nov., Lentzea kristufkii, sp. nov., and Lentzea miocenensis, sp. nov., rare actinobacteria from Sokolov Coal Basin, Miocene lacustrine sediment, Czech Republic.</title>
        <authorList>
            <person name="Lara A."/>
            <person name="Kotroba L."/>
            <person name="Nouioui I."/>
            <person name="Neumann-Schaal M."/>
            <person name="Mast Y."/>
            <person name="Chronakova A."/>
        </authorList>
    </citation>
    <scope>NUCLEOTIDE SEQUENCE [LARGE SCALE GENOMIC DNA]</scope>
    <source>
        <strain evidence="4 5">BCCO 10_0856</strain>
    </source>
</reference>
<dbReference type="SUPFAM" id="SSF52540">
    <property type="entry name" value="P-loop containing nucleoside triphosphate hydrolases"/>
    <property type="match status" value="1"/>
</dbReference>
<organism evidence="4 5">
    <name type="scientific">Lentzea miocenica</name>
    <dbReference type="NCBI Taxonomy" id="3095431"/>
    <lineage>
        <taxon>Bacteria</taxon>
        <taxon>Bacillati</taxon>
        <taxon>Actinomycetota</taxon>
        <taxon>Actinomycetes</taxon>
        <taxon>Pseudonocardiales</taxon>
        <taxon>Pseudonocardiaceae</taxon>
        <taxon>Lentzea</taxon>
    </lineage>
</organism>
<proteinExistence type="predicted"/>
<evidence type="ECO:0000259" key="3">
    <source>
        <dbReference type="Pfam" id="PF22738"/>
    </source>
</evidence>
<evidence type="ECO:0000313" key="5">
    <source>
        <dbReference type="Proteomes" id="UP001285521"/>
    </source>
</evidence>
<keyword evidence="1" id="KW-0812">Transmembrane</keyword>
<evidence type="ECO:0000256" key="1">
    <source>
        <dbReference type="SAM" id="Phobius"/>
    </source>
</evidence>
<protein>
    <submittedName>
        <fullName evidence="4">AAA family ATPase</fullName>
    </submittedName>
</protein>
<keyword evidence="1" id="KW-0472">Membrane</keyword>
<feature type="domain" description="NACHT N-terminal Helical" evidence="3">
    <location>
        <begin position="6"/>
        <end position="229"/>
    </location>
</feature>
<feature type="transmembrane region" description="Helical" evidence="1">
    <location>
        <begin position="30"/>
        <end position="61"/>
    </location>
</feature>
<comment type="caution">
    <text evidence="4">The sequence shown here is derived from an EMBL/GenBank/DDBJ whole genome shotgun (WGS) entry which is preliminary data.</text>
</comment>
<dbReference type="PANTHER" id="PTHR46844:SF1">
    <property type="entry name" value="SLR5058 PROTEIN"/>
    <property type="match status" value="1"/>
</dbReference>
<evidence type="ECO:0000313" key="4">
    <source>
        <dbReference type="EMBL" id="MDX8029075.1"/>
    </source>
</evidence>
<dbReference type="Pfam" id="PF22738">
    <property type="entry name" value="NNH7"/>
    <property type="match status" value="1"/>
</dbReference>
<dbReference type="Pfam" id="PF13401">
    <property type="entry name" value="AAA_22"/>
    <property type="match status" value="1"/>
</dbReference>
<dbReference type="Gene3D" id="3.40.50.300">
    <property type="entry name" value="P-loop containing nucleotide triphosphate hydrolases"/>
    <property type="match status" value="1"/>
</dbReference>
<keyword evidence="1" id="KW-1133">Transmembrane helix</keyword>
<sequence length="1046" mass="115421">MRDLPDLTFRGALGLLGHHDRPVLDRLNKLLGGVIMIGGAVALGAPVAAPLVALAAMWGFVDQKNEAFTLVRSLLDGVGDRRSALKGYDRTRLIAAAHTVLAASAVVEAFRDAVGPDAFKSMKFTETELAELMTYLPGGQRAAADVYDTIVPTPSSGRGFEENSKKVLSWQLGFVDALIEFCSGINAQAAVRGIDAMVVAVAAERIYRDRYREMAAKVPEFQIWALLNEDAATRSAVVTAHDALATALADQALAMSRLESMLTALGSTSGHVSVLHQALHAELDQPVVPRSSTMRYLTDVRFPLVREIFVRPRYRQNRIGAPSFVADEQWWKTLPVHDDLDVLLTAHLASVEATRLPMLVLGHPGAGKSLLMKVLTARLPADQYTTIYVPLRHVSGAAPIHEQIDEALRKRTHGRVEWSHFVKEDLRTTKVVILDGLDEMLQASERDRANYLNEVADFQWRESTHNCPVVVIVTSRTLVIDRVHVPPGTTSIKLEDFSADQIEQWRQVWNSVNQAAIDAGTVRELSPEAVQHQPELARQPLLLLLLALYSADKSFPAIASSMSRTALYRTLFDNFTRRESTKLQDSSTPEEQIAQLSVAALGMFNRGRQHITDRELADDLAALGVAEGPENPEQRLVAQFFFVYTAEADVDTDQARRSYEFLHATFGEYLVAQEIVETLIDTVESAVGRRGAKEPDDSRLFALLSHDSIATRTPVVEFALNLLDELTSDHQARIRSTTTSLITNARRRQGSSRYQDYCPVGTDHVREIAAYTANLMVLGVASGPLVRIDELIGDPAIWRGTLDLWRAGLAPDSWHALLGILNRVDDKLNLWFGLGWAVRLDAELEQATLAGDLDLVYRLEMGRTIREAAEEALPVHRVPEATETAAYDEVLSWLVATLAFGRQLGYGTPEAEFPRLFAEMTAVHKNQLLPMTAMVLKQRASDLTAETAATLVSCLLAHDHHDAYAYMAAVAVHPGLLSSIPELRDPDTYRGAECAAFIYLGTGRASDHPPLTELAKSMQKKQLGKRVGSKKLAVEILNAFQWKHTL</sequence>
<feature type="domain" description="ORC1/DEAH AAA+ ATPase" evidence="2">
    <location>
        <begin position="354"/>
        <end position="475"/>
    </location>
</feature>
<evidence type="ECO:0000259" key="2">
    <source>
        <dbReference type="Pfam" id="PF13401"/>
    </source>
</evidence>
<dbReference type="InterPro" id="IPR054567">
    <property type="entry name" value="NNH7"/>
</dbReference>
<gene>
    <name evidence="4" type="ORF">SK803_02585</name>
</gene>
<dbReference type="InterPro" id="IPR027417">
    <property type="entry name" value="P-loop_NTPase"/>
</dbReference>
<dbReference type="EMBL" id="JAXAVW010000002">
    <property type="protein sequence ID" value="MDX8029075.1"/>
    <property type="molecule type" value="Genomic_DNA"/>
</dbReference>
<accession>A0ABU4ST49</accession>
<dbReference type="InterPro" id="IPR049945">
    <property type="entry name" value="AAA_22"/>
</dbReference>
<keyword evidence="5" id="KW-1185">Reference proteome</keyword>
<name>A0ABU4ST49_9PSEU</name>
<dbReference type="Proteomes" id="UP001285521">
    <property type="component" value="Unassembled WGS sequence"/>
</dbReference>